<evidence type="ECO:0000313" key="2">
    <source>
        <dbReference type="Proteomes" id="UP001341840"/>
    </source>
</evidence>
<feature type="non-terminal residue" evidence="1">
    <location>
        <position position="95"/>
    </location>
</feature>
<protein>
    <submittedName>
        <fullName evidence="1">Uncharacterized protein</fullName>
    </submittedName>
</protein>
<reference evidence="1 2" key="1">
    <citation type="journal article" date="2023" name="Plants (Basel)">
        <title>Bridging the Gap: Combining Genomics and Transcriptomics Approaches to Understand Stylosanthes scabra, an Orphan Legume from the Brazilian Caatinga.</title>
        <authorList>
            <person name="Ferreira-Neto J.R.C."/>
            <person name="da Silva M.D."/>
            <person name="Binneck E."/>
            <person name="de Melo N.F."/>
            <person name="da Silva R.H."/>
            <person name="de Melo A.L.T.M."/>
            <person name="Pandolfi V."/>
            <person name="Bustamante F.O."/>
            <person name="Brasileiro-Vidal A.C."/>
            <person name="Benko-Iseppon A.M."/>
        </authorList>
    </citation>
    <scope>NUCLEOTIDE SEQUENCE [LARGE SCALE GENOMIC DNA]</scope>
    <source>
        <tissue evidence="1">Leaves</tissue>
    </source>
</reference>
<proteinExistence type="predicted"/>
<organism evidence="1 2">
    <name type="scientific">Stylosanthes scabra</name>
    <dbReference type="NCBI Taxonomy" id="79078"/>
    <lineage>
        <taxon>Eukaryota</taxon>
        <taxon>Viridiplantae</taxon>
        <taxon>Streptophyta</taxon>
        <taxon>Embryophyta</taxon>
        <taxon>Tracheophyta</taxon>
        <taxon>Spermatophyta</taxon>
        <taxon>Magnoliopsida</taxon>
        <taxon>eudicotyledons</taxon>
        <taxon>Gunneridae</taxon>
        <taxon>Pentapetalae</taxon>
        <taxon>rosids</taxon>
        <taxon>fabids</taxon>
        <taxon>Fabales</taxon>
        <taxon>Fabaceae</taxon>
        <taxon>Papilionoideae</taxon>
        <taxon>50 kb inversion clade</taxon>
        <taxon>dalbergioids sensu lato</taxon>
        <taxon>Dalbergieae</taxon>
        <taxon>Pterocarpus clade</taxon>
        <taxon>Stylosanthes</taxon>
    </lineage>
</organism>
<evidence type="ECO:0000313" key="1">
    <source>
        <dbReference type="EMBL" id="MED6179274.1"/>
    </source>
</evidence>
<dbReference type="EMBL" id="JASCZI010164180">
    <property type="protein sequence ID" value="MED6179274.1"/>
    <property type="molecule type" value="Genomic_DNA"/>
</dbReference>
<dbReference type="Proteomes" id="UP001341840">
    <property type="component" value="Unassembled WGS sequence"/>
</dbReference>
<accession>A0ABU6W1R7</accession>
<sequence>MAEANERIAENKLQLDTIEKLLRDHFIAQPKMEEEIPFSEFAADHTFHSHADNNRSWKLKITDLPMCDGDGIEDWVFRARQYLETFNIPKAQRIR</sequence>
<gene>
    <name evidence="1" type="ORF">PIB30_115635</name>
</gene>
<keyword evidence="2" id="KW-1185">Reference proteome</keyword>
<comment type="caution">
    <text evidence="1">The sequence shown here is derived from an EMBL/GenBank/DDBJ whole genome shotgun (WGS) entry which is preliminary data.</text>
</comment>
<name>A0ABU6W1R7_9FABA</name>